<organism evidence="2">
    <name type="scientific">viral metagenome</name>
    <dbReference type="NCBI Taxonomy" id="1070528"/>
    <lineage>
        <taxon>unclassified sequences</taxon>
        <taxon>metagenomes</taxon>
        <taxon>organismal metagenomes</taxon>
    </lineage>
</organism>
<name>A0A6C0E2V3_9ZZZZ</name>
<dbReference type="InterPro" id="IPR043916">
    <property type="entry name" value="P8_CR"/>
</dbReference>
<dbReference type="EMBL" id="MN739721">
    <property type="protein sequence ID" value="QHT22930.1"/>
    <property type="molecule type" value="Genomic_DNA"/>
</dbReference>
<proteinExistence type="predicted"/>
<accession>A0A6C0E2V3</accession>
<sequence>MKSSNGRVNIINRQQPDICNLFAMYDKIPANQCSTLREPTLGLWNETLLSNAFFSSKNIQIIQNGIRAGVYERSNGQYVVEPQDCDSLKIIMRSVFLQHAANQPDNIKGQIQELNKIVLEYCIYQVYGEAQGYMKYLHDVSTLAVPIAHPIQATQFDRKDFKLKSWF</sequence>
<protein>
    <recommendedName>
        <fullName evidence="1">Minor capsid protein P8 central region domain-containing protein</fullName>
    </recommendedName>
</protein>
<feature type="domain" description="Minor capsid protein P8 central region" evidence="1">
    <location>
        <begin position="45"/>
        <end position="159"/>
    </location>
</feature>
<dbReference type="AlphaFoldDB" id="A0A6C0E2V3"/>
<evidence type="ECO:0000259" key="1">
    <source>
        <dbReference type="Pfam" id="PF19065"/>
    </source>
</evidence>
<dbReference type="Pfam" id="PF19065">
    <property type="entry name" value="P8_CR"/>
    <property type="match status" value="1"/>
</dbReference>
<evidence type="ECO:0000313" key="2">
    <source>
        <dbReference type="EMBL" id="QHT22930.1"/>
    </source>
</evidence>
<reference evidence="2" key="1">
    <citation type="journal article" date="2020" name="Nature">
        <title>Giant virus diversity and host interactions through global metagenomics.</title>
        <authorList>
            <person name="Schulz F."/>
            <person name="Roux S."/>
            <person name="Paez-Espino D."/>
            <person name="Jungbluth S."/>
            <person name="Walsh D.A."/>
            <person name="Denef V.J."/>
            <person name="McMahon K.D."/>
            <person name="Konstantinidis K.T."/>
            <person name="Eloe-Fadrosh E.A."/>
            <person name="Kyrpides N.C."/>
            <person name="Woyke T."/>
        </authorList>
    </citation>
    <scope>NUCLEOTIDE SEQUENCE</scope>
    <source>
        <strain evidence="2">GVMAG-M-3300023179-114</strain>
    </source>
</reference>